<gene>
    <name evidence="2" type="ORF">BCR36DRAFT_588056</name>
</gene>
<accession>A0A1Y1UTZ0</accession>
<reference evidence="2 3" key="2">
    <citation type="submission" date="2016-08" db="EMBL/GenBank/DDBJ databases">
        <title>Pervasive Adenine N6-methylation of Active Genes in Fungi.</title>
        <authorList>
            <consortium name="DOE Joint Genome Institute"/>
            <person name="Mondo S.J."/>
            <person name="Dannebaum R.O."/>
            <person name="Kuo R.C."/>
            <person name="Labutti K."/>
            <person name="Haridas S."/>
            <person name="Kuo A."/>
            <person name="Salamov A."/>
            <person name="Ahrendt S.R."/>
            <person name="Lipzen A."/>
            <person name="Sullivan W."/>
            <person name="Andreopoulos W.B."/>
            <person name="Clum A."/>
            <person name="Lindquist E."/>
            <person name="Daum C."/>
            <person name="Ramamoorthy G.K."/>
            <person name="Gryganskyi A."/>
            <person name="Culley D."/>
            <person name="Magnuson J.K."/>
            <person name="James T.Y."/>
            <person name="O'Malley M.A."/>
            <person name="Stajich J.E."/>
            <person name="Spatafora J.W."/>
            <person name="Visel A."/>
            <person name="Grigoriev I.V."/>
        </authorList>
    </citation>
    <scope>NUCLEOTIDE SEQUENCE [LARGE SCALE GENOMIC DNA]</scope>
    <source>
        <strain evidence="3">finn</strain>
    </source>
</reference>
<keyword evidence="3" id="KW-1185">Reference proteome</keyword>
<feature type="signal peptide" evidence="1">
    <location>
        <begin position="1"/>
        <end position="18"/>
    </location>
</feature>
<evidence type="ECO:0000313" key="2">
    <source>
        <dbReference type="EMBL" id="ORX41422.1"/>
    </source>
</evidence>
<organism evidence="2 3">
    <name type="scientific">Piromyces finnis</name>
    <dbReference type="NCBI Taxonomy" id="1754191"/>
    <lineage>
        <taxon>Eukaryota</taxon>
        <taxon>Fungi</taxon>
        <taxon>Fungi incertae sedis</taxon>
        <taxon>Chytridiomycota</taxon>
        <taxon>Chytridiomycota incertae sedis</taxon>
        <taxon>Neocallimastigomycetes</taxon>
        <taxon>Neocallimastigales</taxon>
        <taxon>Neocallimastigaceae</taxon>
        <taxon>Piromyces</taxon>
    </lineage>
</organism>
<dbReference type="Proteomes" id="UP000193719">
    <property type="component" value="Unassembled WGS sequence"/>
</dbReference>
<protein>
    <submittedName>
        <fullName evidence="2">Uncharacterized protein</fullName>
    </submittedName>
</protein>
<reference evidence="2 3" key="1">
    <citation type="submission" date="2016-08" db="EMBL/GenBank/DDBJ databases">
        <title>Genomes of anaerobic fungi encode conserved fungal cellulosomes for biomass hydrolysis.</title>
        <authorList>
            <consortium name="DOE Joint Genome Institute"/>
            <person name="Haitjema C.H."/>
            <person name="Gilmore S.P."/>
            <person name="Henske J.K."/>
            <person name="Solomon K.V."/>
            <person name="De Groot R."/>
            <person name="Kuo A."/>
            <person name="Mondo S.J."/>
            <person name="Salamov A.A."/>
            <person name="Labutti K."/>
            <person name="Zhao Z."/>
            <person name="Chiniquy J."/>
            <person name="Barry K."/>
            <person name="Brewer H.M."/>
            <person name="Purvine S.O."/>
            <person name="Wright A.T."/>
            <person name="Boxma B."/>
            <person name="Van Alen T."/>
            <person name="Hackstein J.H."/>
            <person name="Baker S.E."/>
            <person name="Grigoriev I.V."/>
            <person name="O'Malley M.A."/>
        </authorList>
    </citation>
    <scope>NUCLEOTIDE SEQUENCE [LARGE SCALE GENOMIC DNA]</scope>
    <source>
        <strain evidence="3">finn</strain>
    </source>
</reference>
<dbReference type="AlphaFoldDB" id="A0A1Y1UTZ0"/>
<dbReference type="OrthoDB" id="2170977at2759"/>
<sequence>MRIINLFIILIVSVSSYANSVKFLRRDVTANNEELLKINLSEECRMEYENSEYIKCSPSITLTNYKDTCSDFKSEKCQNFYKDPLKYYPICKDSPIFAEIYQPTMIKTILQTYDTLCQTDENGELCPFSLHLMTNNSGGADVLNAQCKSKKCTESLIKVYKDVSIDQYATLESSSQTTGSFTYEDISAKNELISMLESNECQSLHSTSDTTTVKTNTTLLVLLSLLLLLFFH</sequence>
<feature type="chain" id="PRO_5011006859" evidence="1">
    <location>
        <begin position="19"/>
        <end position="232"/>
    </location>
</feature>
<evidence type="ECO:0000313" key="3">
    <source>
        <dbReference type="Proteomes" id="UP000193719"/>
    </source>
</evidence>
<comment type="caution">
    <text evidence="2">The sequence shown here is derived from an EMBL/GenBank/DDBJ whole genome shotgun (WGS) entry which is preliminary data.</text>
</comment>
<evidence type="ECO:0000256" key="1">
    <source>
        <dbReference type="SAM" id="SignalP"/>
    </source>
</evidence>
<dbReference type="EMBL" id="MCFH01000089">
    <property type="protein sequence ID" value="ORX41422.1"/>
    <property type="molecule type" value="Genomic_DNA"/>
</dbReference>
<proteinExistence type="predicted"/>
<keyword evidence="1" id="KW-0732">Signal</keyword>
<name>A0A1Y1UTZ0_9FUNG</name>